<dbReference type="PANTHER" id="PTHR42956">
    <property type="entry name" value="NITROGENASE IRON-MOLYBDENUM COFACTOR BIOSYNTHESIS PROTEIN NIFE"/>
    <property type="match status" value="1"/>
</dbReference>
<dbReference type="Proteomes" id="UP000295718">
    <property type="component" value="Unassembled WGS sequence"/>
</dbReference>
<protein>
    <submittedName>
        <fullName evidence="2">Nitrogenase molybdenum-iron protein alpha chain</fullName>
    </submittedName>
</protein>
<dbReference type="AlphaFoldDB" id="A0A4R1R3Q4"/>
<name>A0A4R1R3Q4_9FIRM</name>
<dbReference type="EMBL" id="SLUO01000003">
    <property type="protein sequence ID" value="TCL60018.1"/>
    <property type="molecule type" value="Genomic_DNA"/>
</dbReference>
<dbReference type="SUPFAM" id="SSF53807">
    <property type="entry name" value="Helical backbone' metal receptor"/>
    <property type="match status" value="1"/>
</dbReference>
<evidence type="ECO:0000259" key="1">
    <source>
        <dbReference type="Pfam" id="PF00148"/>
    </source>
</evidence>
<keyword evidence="3" id="KW-1185">Reference proteome</keyword>
<proteinExistence type="predicted"/>
<dbReference type="RefSeq" id="WP_031389602.1">
    <property type="nucleotide sequence ID" value="NZ_JPNB01000001.1"/>
</dbReference>
<dbReference type="OrthoDB" id="9767044at2"/>
<feature type="domain" description="Nitrogenase/oxidoreductase component 1" evidence="1">
    <location>
        <begin position="52"/>
        <end position="455"/>
    </location>
</feature>
<dbReference type="STRING" id="1469948.GCA_000732725_00852"/>
<dbReference type="Gene3D" id="3.40.50.1980">
    <property type="entry name" value="Nitrogenase molybdenum iron protein domain"/>
    <property type="match status" value="1"/>
</dbReference>
<comment type="caution">
    <text evidence="2">The sequence shown here is derived from an EMBL/GenBank/DDBJ whole genome shotgun (WGS) entry which is preliminary data.</text>
</comment>
<evidence type="ECO:0000313" key="2">
    <source>
        <dbReference type="EMBL" id="TCL60018.1"/>
    </source>
</evidence>
<evidence type="ECO:0000313" key="3">
    <source>
        <dbReference type="Proteomes" id="UP000295718"/>
    </source>
</evidence>
<dbReference type="GO" id="GO:0016491">
    <property type="term" value="F:oxidoreductase activity"/>
    <property type="evidence" value="ECO:0007669"/>
    <property type="project" value="InterPro"/>
</dbReference>
<reference evidence="2 3" key="1">
    <citation type="submission" date="2019-03" db="EMBL/GenBank/DDBJ databases">
        <title>Genomic Encyclopedia of Type Strains, Phase IV (KMG-IV): sequencing the most valuable type-strain genomes for metagenomic binning, comparative biology and taxonomic classification.</title>
        <authorList>
            <person name="Goeker M."/>
        </authorList>
    </citation>
    <scope>NUCLEOTIDE SEQUENCE [LARGE SCALE GENOMIC DNA]</scope>
    <source>
        <strain evidence="2 3">DSM 100556</strain>
    </source>
</reference>
<accession>A0A4R1R3Q4</accession>
<gene>
    <name evidence="2" type="ORF">EDD76_103209</name>
</gene>
<dbReference type="Gene3D" id="3.40.50.12380">
    <property type="entry name" value="Nitrogenase MoFe cofactor biosynthesis protein NifE, C-terminal"/>
    <property type="match status" value="1"/>
</dbReference>
<dbReference type="InterPro" id="IPR049939">
    <property type="entry name" value="NifE-like"/>
</dbReference>
<dbReference type="InterPro" id="IPR000510">
    <property type="entry name" value="Nase/OxRdtase_comp1"/>
</dbReference>
<sequence length="492" mass="54834">MSINLSNSQVNIRDSRLGSITSYHGDAQTLIDQSKDRALHFRNRSYSQCSDCSQGCAETLVYHIRGAAVVTHAPIGCNAGVSGQNYTARAVSVARGQEIHNVHMISTNIQEKDTVYGGLEKLRETIQEAYDRFSPSAIFVTSSCASGIVGDDIESVTCEMENELGIPVIPVFCEGFKSRVWTTGFDAAYHSILRKLVKPPQKKQKDLVNIFNFQGGDTFSSLLKKMNLRSNYLVPLATVEQLAEMSEAAVSVHMCETLGTYISAALEEQYGVPEVKAPAPFGVEWTDKWIRAIAKETGREKLAEKVIAQEHERIAPQLQEIREKLKGKKVYVFAGDSFAHSLANLAIDVGLELVGITTLHHDQKVDNTNSEELITLDNLIKSRGNITEFSVCNKQPYEVIKILKRLRPDVMIVRHQGLTVLSAKLGIPAINEGDANASVGYDGVIKFGNRVYDALRTIKFEKNIAAHVKFPYSKWWLEEEPDPFYFEKEEEK</sequence>
<dbReference type="PANTHER" id="PTHR42956:SF1">
    <property type="entry name" value="NITROGENASE IRON-MOLYBDENUM COFACTOR BIOSYNTHESIS PROTEIN NIFE"/>
    <property type="match status" value="1"/>
</dbReference>
<dbReference type="Pfam" id="PF00148">
    <property type="entry name" value="Oxidored_nitro"/>
    <property type="match status" value="1"/>
</dbReference>
<organism evidence="2 3">
    <name type="scientific">Kineothrix alysoides</name>
    <dbReference type="NCBI Taxonomy" id="1469948"/>
    <lineage>
        <taxon>Bacteria</taxon>
        <taxon>Bacillati</taxon>
        <taxon>Bacillota</taxon>
        <taxon>Clostridia</taxon>
        <taxon>Lachnospirales</taxon>
        <taxon>Lachnospiraceae</taxon>
        <taxon>Kineothrix</taxon>
    </lineage>
</organism>